<evidence type="ECO:0000256" key="6">
    <source>
        <dbReference type="SAM" id="MobiDB-lite"/>
    </source>
</evidence>
<evidence type="ECO:0000256" key="2">
    <source>
        <dbReference type="ARBA" id="ARBA00022670"/>
    </source>
</evidence>
<evidence type="ECO:0000256" key="1">
    <source>
        <dbReference type="ARBA" id="ARBA00007664"/>
    </source>
</evidence>
<proteinExistence type="inferred from homology"/>
<dbReference type="SUPFAM" id="SSF50494">
    <property type="entry name" value="Trypsin-like serine proteases"/>
    <property type="match status" value="1"/>
</dbReference>
<dbReference type="PANTHER" id="PTHR24276">
    <property type="entry name" value="POLYSERASE-RELATED"/>
    <property type="match status" value="1"/>
</dbReference>
<keyword evidence="3" id="KW-0378">Hydrolase</keyword>
<comment type="caution">
    <text evidence="8">The sequence shown here is derived from an EMBL/GenBank/DDBJ whole genome shotgun (WGS) entry which is preliminary data.</text>
</comment>
<dbReference type="GO" id="GO:0006508">
    <property type="term" value="P:proteolysis"/>
    <property type="evidence" value="ECO:0007669"/>
    <property type="project" value="UniProtKB-KW"/>
</dbReference>
<dbReference type="InterPro" id="IPR001254">
    <property type="entry name" value="Trypsin_dom"/>
</dbReference>
<evidence type="ECO:0000259" key="7">
    <source>
        <dbReference type="PROSITE" id="PS50240"/>
    </source>
</evidence>
<keyword evidence="4" id="KW-0720">Serine protease</keyword>
<evidence type="ECO:0000256" key="4">
    <source>
        <dbReference type="ARBA" id="ARBA00022825"/>
    </source>
</evidence>
<accession>A0A811VBG7</accession>
<comment type="similarity">
    <text evidence="1">Belongs to the peptidase S1 family.</text>
</comment>
<dbReference type="GO" id="GO:0004252">
    <property type="term" value="F:serine-type endopeptidase activity"/>
    <property type="evidence" value="ECO:0007669"/>
    <property type="project" value="InterPro"/>
</dbReference>
<organism evidence="8 9">
    <name type="scientific">Ceratitis capitata</name>
    <name type="common">Mediterranean fruit fly</name>
    <name type="synonym">Tephritis capitata</name>
    <dbReference type="NCBI Taxonomy" id="7213"/>
    <lineage>
        <taxon>Eukaryota</taxon>
        <taxon>Metazoa</taxon>
        <taxon>Ecdysozoa</taxon>
        <taxon>Arthropoda</taxon>
        <taxon>Hexapoda</taxon>
        <taxon>Insecta</taxon>
        <taxon>Pterygota</taxon>
        <taxon>Neoptera</taxon>
        <taxon>Endopterygota</taxon>
        <taxon>Diptera</taxon>
        <taxon>Brachycera</taxon>
        <taxon>Muscomorpha</taxon>
        <taxon>Tephritoidea</taxon>
        <taxon>Tephritidae</taxon>
        <taxon>Ceratitis</taxon>
        <taxon>Ceratitis</taxon>
    </lineage>
</organism>
<dbReference type="EMBL" id="CAJHJT010000056">
    <property type="protein sequence ID" value="CAD7012587.1"/>
    <property type="molecule type" value="Genomic_DNA"/>
</dbReference>
<dbReference type="Proteomes" id="UP000606786">
    <property type="component" value="Unassembled WGS sequence"/>
</dbReference>
<dbReference type="Gene3D" id="2.40.10.10">
    <property type="entry name" value="Trypsin-like serine proteases"/>
    <property type="match status" value="2"/>
</dbReference>
<dbReference type="PROSITE" id="PS50240">
    <property type="entry name" value="TRYPSIN_DOM"/>
    <property type="match status" value="1"/>
</dbReference>
<evidence type="ECO:0000256" key="5">
    <source>
        <dbReference type="ARBA" id="ARBA00023157"/>
    </source>
</evidence>
<dbReference type="PRINTS" id="PR00722">
    <property type="entry name" value="CHYMOTRYPSIN"/>
</dbReference>
<keyword evidence="5" id="KW-1015">Disulfide bond</keyword>
<feature type="domain" description="Peptidase S1" evidence="7">
    <location>
        <begin position="26"/>
        <end position="135"/>
    </location>
</feature>
<sequence>MFVHSALRILAILIAYHASLSVALGFIGGAETSITAHPYVVSLQTANGTHICGGALIKKKIVVTTAQCFVFMILNKYSINENFDFTTMDSDVAVVKLSKSVKNSRVTREIKIAGDKPKNGKSAAVTGWGANKQLE</sequence>
<feature type="region of interest" description="Disordered" evidence="6">
    <location>
        <begin position="115"/>
        <end position="135"/>
    </location>
</feature>
<evidence type="ECO:0000313" key="8">
    <source>
        <dbReference type="EMBL" id="CAD7012587.1"/>
    </source>
</evidence>
<dbReference type="OrthoDB" id="10051896at2759"/>
<reference evidence="8" key="1">
    <citation type="submission" date="2020-11" db="EMBL/GenBank/DDBJ databases">
        <authorList>
            <person name="Whitehead M."/>
        </authorList>
    </citation>
    <scope>NUCLEOTIDE SEQUENCE</scope>
    <source>
        <strain evidence="8">EGII</strain>
    </source>
</reference>
<dbReference type="InterPro" id="IPR043504">
    <property type="entry name" value="Peptidase_S1_PA_chymotrypsin"/>
</dbReference>
<dbReference type="InterPro" id="IPR001314">
    <property type="entry name" value="Peptidase_S1A"/>
</dbReference>
<dbReference type="AlphaFoldDB" id="A0A811VBG7"/>
<evidence type="ECO:0000256" key="3">
    <source>
        <dbReference type="ARBA" id="ARBA00022801"/>
    </source>
</evidence>
<keyword evidence="9" id="KW-1185">Reference proteome</keyword>
<dbReference type="PANTHER" id="PTHR24276:SF94">
    <property type="entry name" value="AT20289P-RELATED"/>
    <property type="match status" value="1"/>
</dbReference>
<dbReference type="InterPro" id="IPR009003">
    <property type="entry name" value="Peptidase_S1_PA"/>
</dbReference>
<keyword evidence="2" id="KW-0645">Protease</keyword>
<dbReference type="Pfam" id="PF00089">
    <property type="entry name" value="Trypsin"/>
    <property type="match status" value="1"/>
</dbReference>
<dbReference type="InterPro" id="IPR050430">
    <property type="entry name" value="Peptidase_S1"/>
</dbReference>
<name>A0A811VBG7_CERCA</name>
<protein>
    <submittedName>
        <fullName evidence="8">(Mediterranean fruit fly) hypothetical protein</fullName>
    </submittedName>
</protein>
<evidence type="ECO:0000313" key="9">
    <source>
        <dbReference type="Proteomes" id="UP000606786"/>
    </source>
</evidence>
<gene>
    <name evidence="8" type="ORF">CCAP1982_LOCUS20672</name>
</gene>